<keyword evidence="3" id="KW-1185">Reference proteome</keyword>
<dbReference type="PANTHER" id="PTHR40469">
    <property type="entry name" value="SECRETED GLYCOSYL HYDROLASE"/>
    <property type="match status" value="1"/>
</dbReference>
<dbReference type="EMBL" id="BAAALD010000013">
    <property type="protein sequence ID" value="GAA1077750.1"/>
    <property type="molecule type" value="Genomic_DNA"/>
</dbReference>
<dbReference type="Proteomes" id="UP001499987">
    <property type="component" value="Unassembled WGS sequence"/>
</dbReference>
<accession>A0ABP4E074</accession>
<sequence>MTARILVHTRNLLFPHESVVDGVRALRELGADHGFDVDATDEPSEFRPGSLRRYAAVVFLSTGGDVLDEPGRDALRAHLGAGNGWMGVHCAAGTELEWPWYEGLVGARFHSHPPIQTATVRTADSGHPATSHLPPSWTWTDEWYNFRTDPWERGVRVLLTVDEDDYEGGLMGPGHPIAWSGEHDGAPTFYTSIGHAPEAYRDACFRAHLLGGVRHALGEK</sequence>
<organism evidence="2 3">
    <name type="scientific">Kitasatospora arboriphila</name>
    <dbReference type="NCBI Taxonomy" id="258052"/>
    <lineage>
        <taxon>Bacteria</taxon>
        <taxon>Bacillati</taxon>
        <taxon>Actinomycetota</taxon>
        <taxon>Actinomycetes</taxon>
        <taxon>Kitasatosporales</taxon>
        <taxon>Streptomycetaceae</taxon>
        <taxon>Kitasatospora</taxon>
    </lineage>
</organism>
<evidence type="ECO:0000313" key="3">
    <source>
        <dbReference type="Proteomes" id="UP001499987"/>
    </source>
</evidence>
<dbReference type="Gene3D" id="3.40.50.880">
    <property type="match status" value="1"/>
</dbReference>
<protein>
    <recommendedName>
        <fullName evidence="1">ThuA-like domain-containing protein</fullName>
    </recommendedName>
</protein>
<evidence type="ECO:0000313" key="2">
    <source>
        <dbReference type="EMBL" id="GAA1077750.1"/>
    </source>
</evidence>
<gene>
    <name evidence="2" type="ORF">GCM10009663_19490</name>
</gene>
<feature type="domain" description="ThuA-like" evidence="1">
    <location>
        <begin position="4"/>
        <end position="216"/>
    </location>
</feature>
<dbReference type="RefSeq" id="WP_344623105.1">
    <property type="nucleotide sequence ID" value="NZ_BAAALD010000013.1"/>
</dbReference>
<dbReference type="SUPFAM" id="SSF52317">
    <property type="entry name" value="Class I glutamine amidotransferase-like"/>
    <property type="match status" value="1"/>
</dbReference>
<comment type="caution">
    <text evidence="2">The sequence shown here is derived from an EMBL/GenBank/DDBJ whole genome shotgun (WGS) entry which is preliminary data.</text>
</comment>
<name>A0ABP4E074_9ACTN</name>
<proteinExistence type="predicted"/>
<evidence type="ECO:0000259" key="1">
    <source>
        <dbReference type="Pfam" id="PF06283"/>
    </source>
</evidence>
<dbReference type="InterPro" id="IPR029010">
    <property type="entry name" value="ThuA-like"/>
</dbReference>
<dbReference type="Pfam" id="PF06283">
    <property type="entry name" value="ThuA"/>
    <property type="match status" value="1"/>
</dbReference>
<dbReference type="InterPro" id="IPR029062">
    <property type="entry name" value="Class_I_gatase-like"/>
</dbReference>
<reference evidence="3" key="1">
    <citation type="journal article" date="2019" name="Int. J. Syst. Evol. Microbiol.">
        <title>The Global Catalogue of Microorganisms (GCM) 10K type strain sequencing project: providing services to taxonomists for standard genome sequencing and annotation.</title>
        <authorList>
            <consortium name="The Broad Institute Genomics Platform"/>
            <consortium name="The Broad Institute Genome Sequencing Center for Infectious Disease"/>
            <person name="Wu L."/>
            <person name="Ma J."/>
        </authorList>
    </citation>
    <scope>NUCLEOTIDE SEQUENCE [LARGE SCALE GENOMIC DNA]</scope>
    <source>
        <strain evidence="3">JCM 13002</strain>
    </source>
</reference>
<dbReference type="PANTHER" id="PTHR40469:SF2">
    <property type="entry name" value="GALACTOSE-BINDING DOMAIN-LIKE SUPERFAMILY PROTEIN"/>
    <property type="match status" value="1"/>
</dbReference>